<accession>A0AAD0BR44</accession>
<evidence type="ECO:0000256" key="5">
    <source>
        <dbReference type="ARBA" id="ARBA00022723"/>
    </source>
</evidence>
<keyword evidence="5" id="KW-0479">Metal-binding</keyword>
<dbReference type="Gene3D" id="3.90.1150.10">
    <property type="entry name" value="Aspartate Aminotransferase, domain 1"/>
    <property type="match status" value="1"/>
</dbReference>
<dbReference type="InterPro" id="IPR015422">
    <property type="entry name" value="PyrdxlP-dep_Trfase_small"/>
</dbReference>
<name>A0AAD0BR44_STEMA</name>
<dbReference type="GO" id="GO:0016226">
    <property type="term" value="P:iron-sulfur cluster assembly"/>
    <property type="evidence" value="ECO:0007669"/>
    <property type="project" value="TreeGrafter"/>
</dbReference>
<dbReference type="InterPro" id="IPR015424">
    <property type="entry name" value="PyrdxlP-dep_Trfase"/>
</dbReference>
<feature type="domain" description="Aminotransferase class V" evidence="11">
    <location>
        <begin position="4"/>
        <end position="365"/>
    </location>
</feature>
<dbReference type="EC" id="2.8.1.7" evidence="3"/>
<dbReference type="Pfam" id="PF00266">
    <property type="entry name" value="Aminotran_5"/>
    <property type="match status" value="1"/>
</dbReference>
<proteinExistence type="inferred from homology"/>
<dbReference type="Gene3D" id="3.40.640.10">
    <property type="entry name" value="Type I PLP-dependent aspartate aminotransferase-like (Major domain)"/>
    <property type="match status" value="1"/>
</dbReference>
<protein>
    <recommendedName>
        <fullName evidence="3">cysteine desulfurase</fullName>
        <ecNumber evidence="3">2.8.1.7</ecNumber>
    </recommendedName>
</protein>
<evidence type="ECO:0000256" key="2">
    <source>
        <dbReference type="ARBA" id="ARBA00006490"/>
    </source>
</evidence>
<evidence type="ECO:0000256" key="10">
    <source>
        <dbReference type="RuleBase" id="RU004504"/>
    </source>
</evidence>
<dbReference type="RefSeq" id="WP_101765464.1">
    <property type="nucleotide sequence ID" value="NZ_CP025298.1"/>
</dbReference>
<keyword evidence="7" id="KW-0408">Iron</keyword>
<dbReference type="PANTHER" id="PTHR11601">
    <property type="entry name" value="CYSTEINE DESULFURYLASE FAMILY MEMBER"/>
    <property type="match status" value="1"/>
</dbReference>
<keyword evidence="8" id="KW-0411">Iron-sulfur</keyword>
<dbReference type="GO" id="GO:0051536">
    <property type="term" value="F:iron-sulfur cluster binding"/>
    <property type="evidence" value="ECO:0007669"/>
    <property type="project" value="UniProtKB-KW"/>
</dbReference>
<dbReference type="GO" id="GO:0031071">
    <property type="term" value="F:cysteine desulfurase activity"/>
    <property type="evidence" value="ECO:0007669"/>
    <property type="project" value="UniProtKB-EC"/>
</dbReference>
<evidence type="ECO:0000256" key="1">
    <source>
        <dbReference type="ARBA" id="ARBA00001933"/>
    </source>
</evidence>
<dbReference type="InterPro" id="IPR015421">
    <property type="entry name" value="PyrdxlP-dep_Trfase_major"/>
</dbReference>
<evidence type="ECO:0000313" key="12">
    <source>
        <dbReference type="EMBL" id="AUI07696.1"/>
    </source>
</evidence>
<evidence type="ECO:0000259" key="11">
    <source>
        <dbReference type="Pfam" id="PF00266"/>
    </source>
</evidence>
<evidence type="ECO:0000256" key="4">
    <source>
        <dbReference type="ARBA" id="ARBA00022679"/>
    </source>
</evidence>
<dbReference type="PROSITE" id="PS00595">
    <property type="entry name" value="AA_TRANSFER_CLASS_5"/>
    <property type="match status" value="1"/>
</dbReference>
<dbReference type="PANTHER" id="PTHR11601:SF34">
    <property type="entry name" value="CYSTEINE DESULFURASE"/>
    <property type="match status" value="1"/>
</dbReference>
<evidence type="ECO:0000256" key="3">
    <source>
        <dbReference type="ARBA" id="ARBA00012239"/>
    </source>
</evidence>
<evidence type="ECO:0000256" key="6">
    <source>
        <dbReference type="ARBA" id="ARBA00022898"/>
    </source>
</evidence>
<keyword evidence="6" id="KW-0663">Pyridoxal phosphate</keyword>
<evidence type="ECO:0000256" key="7">
    <source>
        <dbReference type="ARBA" id="ARBA00023004"/>
    </source>
</evidence>
<dbReference type="GO" id="GO:0005829">
    <property type="term" value="C:cytosol"/>
    <property type="evidence" value="ECO:0007669"/>
    <property type="project" value="TreeGrafter"/>
</dbReference>
<dbReference type="InterPro" id="IPR000192">
    <property type="entry name" value="Aminotrans_V_dom"/>
</dbReference>
<gene>
    <name evidence="12" type="ORF">SmaCSM2_11070</name>
</gene>
<evidence type="ECO:0000256" key="9">
    <source>
        <dbReference type="ARBA" id="ARBA00050776"/>
    </source>
</evidence>
<dbReference type="SUPFAM" id="SSF53383">
    <property type="entry name" value="PLP-dependent transferases"/>
    <property type="match status" value="1"/>
</dbReference>
<comment type="similarity">
    <text evidence="2">Belongs to the class-V pyridoxal-phosphate-dependent aminotransferase family. NifS/IscS subfamily.</text>
</comment>
<keyword evidence="4 12" id="KW-0808">Transferase</keyword>
<evidence type="ECO:0000313" key="13">
    <source>
        <dbReference type="Proteomes" id="UP000234414"/>
    </source>
</evidence>
<sequence length="378" mass="40006">MRDIFMDYQSTTPIDPRVLETMLPYFTRAFGNPHSSEHRFGITAQLAVDQALEDIGRVIAATGHEIVLTSGATESNNLALRGTLPRRGKSHLISCVTEHSSVLSTLSSLQDSSCSTTLLPVGDDGLIDLELLAASITPSTRIVSLMAVNSEIGVIQPFADAGAICRDRGVLFHVDAAQGYGRIPIDVHRQHIDLLSVSAHKIYGPKGIGALFVGERARKVLRPLITGGKQQDGLRAGTVPVPLAVGFATAARLMLEEGAAEGHRVSILAGKLLTGLTRKLAGVHLNGSAVNRYSGNLNLRIEGTDADSLLLMLPEIAMSTGSACSSGTPEPSPVLTALGLSKEEASQCLRIGLGRMTTEDEVDYVVDRLSTAAGALRD</sequence>
<dbReference type="InterPro" id="IPR016454">
    <property type="entry name" value="Cysteine_dSase"/>
</dbReference>
<dbReference type="InterPro" id="IPR020578">
    <property type="entry name" value="Aminotrans_V_PyrdxlP_BS"/>
</dbReference>
<comment type="catalytic activity">
    <reaction evidence="9">
        <text>(sulfur carrier)-H + L-cysteine = (sulfur carrier)-SH + L-alanine</text>
        <dbReference type="Rhea" id="RHEA:43892"/>
        <dbReference type="Rhea" id="RHEA-COMP:14737"/>
        <dbReference type="Rhea" id="RHEA-COMP:14739"/>
        <dbReference type="ChEBI" id="CHEBI:29917"/>
        <dbReference type="ChEBI" id="CHEBI:35235"/>
        <dbReference type="ChEBI" id="CHEBI:57972"/>
        <dbReference type="ChEBI" id="CHEBI:64428"/>
        <dbReference type="EC" id="2.8.1.7"/>
    </reaction>
</comment>
<organism evidence="12 13">
    <name type="scientific">Stenotrophomonas maltophilia</name>
    <name type="common">Pseudomonas maltophilia</name>
    <name type="synonym">Xanthomonas maltophilia</name>
    <dbReference type="NCBI Taxonomy" id="40324"/>
    <lineage>
        <taxon>Bacteria</taxon>
        <taxon>Pseudomonadati</taxon>
        <taxon>Pseudomonadota</taxon>
        <taxon>Gammaproteobacteria</taxon>
        <taxon>Lysobacterales</taxon>
        <taxon>Lysobacteraceae</taxon>
        <taxon>Stenotrophomonas</taxon>
        <taxon>Stenotrophomonas maltophilia group</taxon>
    </lineage>
</organism>
<dbReference type="GO" id="GO:0046872">
    <property type="term" value="F:metal ion binding"/>
    <property type="evidence" value="ECO:0007669"/>
    <property type="project" value="UniProtKB-KW"/>
</dbReference>
<evidence type="ECO:0000256" key="8">
    <source>
        <dbReference type="ARBA" id="ARBA00023014"/>
    </source>
</evidence>
<dbReference type="EMBL" id="CP025298">
    <property type="protein sequence ID" value="AUI07696.1"/>
    <property type="molecule type" value="Genomic_DNA"/>
</dbReference>
<dbReference type="AlphaFoldDB" id="A0AAD0BR44"/>
<reference evidence="12 13" key="1">
    <citation type="submission" date="2017-12" db="EMBL/GenBank/DDBJ databases">
        <title>Complete Genome Sequence of Stenotrophomonas maltophilia CSM2.</title>
        <authorList>
            <person name="Castro-Jaimes S."/>
            <person name="Lopez-Leal G."/>
            <person name="Barberena Jonas C."/>
            <person name="Bustos P."/>
            <person name="Perez-Oseguera A."/>
            <person name="Cevallos M.A."/>
        </authorList>
    </citation>
    <scope>NUCLEOTIDE SEQUENCE [LARGE SCALE GENOMIC DNA]</scope>
    <source>
        <strain evidence="12 13">CSM2</strain>
    </source>
</reference>
<comment type="cofactor">
    <cofactor evidence="1 10">
        <name>pyridoxal 5'-phosphate</name>
        <dbReference type="ChEBI" id="CHEBI:597326"/>
    </cofactor>
</comment>
<dbReference type="Proteomes" id="UP000234414">
    <property type="component" value="Chromosome"/>
</dbReference>
<dbReference type="PIRSF" id="PIRSF005572">
    <property type="entry name" value="NifS"/>
    <property type="match status" value="1"/>
</dbReference>